<name>A0A927CER9_9BACL</name>
<evidence type="ECO:0000313" key="3">
    <source>
        <dbReference type="Proteomes" id="UP000639396"/>
    </source>
</evidence>
<dbReference type="PANTHER" id="PTHR30383">
    <property type="entry name" value="THIOESTERASE 1/PROTEASE 1/LYSOPHOSPHOLIPASE L1"/>
    <property type="match status" value="1"/>
</dbReference>
<proteinExistence type="predicted"/>
<dbReference type="Gene3D" id="3.40.50.1110">
    <property type="entry name" value="SGNH hydrolase"/>
    <property type="match status" value="1"/>
</dbReference>
<dbReference type="AlphaFoldDB" id="A0A927CER9"/>
<dbReference type="InterPro" id="IPR051532">
    <property type="entry name" value="Ester_Hydrolysis_Enzymes"/>
</dbReference>
<dbReference type="EMBL" id="JACXJA010000040">
    <property type="protein sequence ID" value="MBD2865252.1"/>
    <property type="molecule type" value="Genomic_DNA"/>
</dbReference>
<evidence type="ECO:0000259" key="1">
    <source>
        <dbReference type="Pfam" id="PF13472"/>
    </source>
</evidence>
<keyword evidence="3" id="KW-1185">Reference proteome</keyword>
<reference evidence="2" key="1">
    <citation type="submission" date="2020-09" db="EMBL/GenBank/DDBJ databases">
        <title>A novel bacterium of genus Paenibacillus, isolated from South China Sea.</title>
        <authorList>
            <person name="Huang H."/>
            <person name="Mo K."/>
            <person name="Hu Y."/>
        </authorList>
    </citation>
    <scope>NUCLEOTIDE SEQUENCE</scope>
    <source>
        <strain evidence="2">IB182363</strain>
    </source>
</reference>
<gene>
    <name evidence="2" type="ORF">IDH45_25040</name>
</gene>
<organism evidence="2 3">
    <name type="scientific">Paenibacillus oceani</name>
    <dbReference type="NCBI Taxonomy" id="2772510"/>
    <lineage>
        <taxon>Bacteria</taxon>
        <taxon>Bacillati</taxon>
        <taxon>Bacillota</taxon>
        <taxon>Bacilli</taxon>
        <taxon>Bacillales</taxon>
        <taxon>Paenibacillaceae</taxon>
        <taxon>Paenibacillus</taxon>
    </lineage>
</organism>
<dbReference type="Pfam" id="PF13472">
    <property type="entry name" value="Lipase_GDSL_2"/>
    <property type="match status" value="1"/>
</dbReference>
<protein>
    <recommendedName>
        <fullName evidence="1">SGNH hydrolase-type esterase domain-containing protein</fullName>
    </recommendedName>
</protein>
<accession>A0A927CER9</accession>
<feature type="domain" description="SGNH hydrolase-type esterase" evidence="1">
    <location>
        <begin position="5"/>
        <end position="198"/>
    </location>
</feature>
<comment type="caution">
    <text evidence="2">The sequence shown here is derived from an EMBL/GenBank/DDBJ whole genome shotgun (WGS) entry which is preliminary data.</text>
</comment>
<evidence type="ECO:0000313" key="2">
    <source>
        <dbReference type="EMBL" id="MBD2865252.1"/>
    </source>
</evidence>
<dbReference type="InterPro" id="IPR013830">
    <property type="entry name" value="SGNH_hydro"/>
</dbReference>
<dbReference type="SUPFAM" id="SSF52266">
    <property type="entry name" value="SGNH hydrolase"/>
    <property type="match status" value="1"/>
</dbReference>
<dbReference type="PANTHER" id="PTHR30383:SF5">
    <property type="entry name" value="SGNH HYDROLASE-TYPE ESTERASE DOMAIN-CONTAINING PROTEIN"/>
    <property type="match status" value="1"/>
</dbReference>
<dbReference type="GO" id="GO:0004622">
    <property type="term" value="F:phosphatidylcholine lysophospholipase activity"/>
    <property type="evidence" value="ECO:0007669"/>
    <property type="project" value="TreeGrafter"/>
</dbReference>
<dbReference type="Proteomes" id="UP000639396">
    <property type="component" value="Unassembled WGS sequence"/>
</dbReference>
<dbReference type="InterPro" id="IPR036514">
    <property type="entry name" value="SGNH_hydro_sf"/>
</dbReference>
<dbReference type="RefSeq" id="WP_190930877.1">
    <property type="nucleotide sequence ID" value="NZ_JACXJA010000040.1"/>
</dbReference>
<sequence length="221" mass="24348">MKLAAFGDSITAGQYVAEQETYLYKLQVRFGCETINAGVPGNTTAQGLARFERDVLAHRHDVCIVAFGMNDHVHTAPGTAKVPPEAYRDNLITIIERLKALRVIPVLCTMNPIVEGDAGRYYYRRHPQEWYTNPEGAQAWIDSYNRIVREVAASLEVPLADVAGRWERYLAQGGSLGDLLRTEENSGTDDGVHPTPAGLDLFAECIGKVLEPLHLRLGGDA</sequence>